<dbReference type="GO" id="GO:0008843">
    <property type="term" value="F:endochitinase activity"/>
    <property type="evidence" value="ECO:0007669"/>
    <property type="project" value="UniProtKB-EC"/>
</dbReference>
<evidence type="ECO:0000256" key="10">
    <source>
        <dbReference type="ARBA" id="ARBA00023295"/>
    </source>
</evidence>
<gene>
    <name evidence="18" type="ORF">TSTA_106220</name>
</gene>
<evidence type="ECO:0000256" key="15">
    <source>
        <dbReference type="SAM" id="MobiDB-lite"/>
    </source>
</evidence>
<sequence>MHSLSKIFIAGALASTALAFPTVHQRDSQYKLTVYWGAEDDSTTLSDVCSDDSYQIVNLAFVSYFNGDGGYPTLSLSTLDGPSQAQQDAGATSLQDGSSLVDAIQACQSSGKLVLMSLGGGAGDSNVILSGDDQAKDVADMLWNLFGGGTDENITPLRPFGDVKLDGFDIDNESGDPTGYSALVSRLRSNFAQDTSKKYYLTAAPQCPYPDQSVPLDVCKELDYVWVQFYNNGDCDVAKSDFINSVKTWSKGIGNAKLFIGAVASDADGDEGYVDSETMASSLKKVEKLGLSNFGGAMLWEAQLAVKNDNYQWDVAAAFKLSREYGVSRKKLSRRWNGLPSRSTRSPTNRLLSLDQEKALILWIEYLDNIGAPPTNEQIEESANYLLAKDFTDPGEPPRAGKIIVQKPQERDWTTAEHYGEIERWFIDLKIAIQELKIVPQKFWNFDETGFIVGKGKDEAVVARLGGFDFNKNDFFEELCNIQIKIFTTRTIRHGWKERGIWPYDPKLILDKMPQPDEAFEKLAADGDTLKIYGEPDDTIPSSPTTKSISPPSSVAKLRRYINKIEKSVDGIKDILDSAIPGLSHRIKAINQGSLTLAELGRLYRESFIKVRDTEKRKQQKTTKRQVKAMGALYVKDTNRLIKRRHEGDLLRIHKSHILGVEELEQQEAPTEPGPTPNRRVEGGDATGRTLKYSHATSYMDFK</sequence>
<evidence type="ECO:0000256" key="16">
    <source>
        <dbReference type="SAM" id="SignalP"/>
    </source>
</evidence>
<evidence type="ECO:0000256" key="2">
    <source>
        <dbReference type="ARBA" id="ARBA00004191"/>
    </source>
</evidence>
<dbReference type="InParanoid" id="B8MPH4"/>
<dbReference type="InterPro" id="IPR017853">
    <property type="entry name" value="GH"/>
</dbReference>
<dbReference type="Gene3D" id="3.20.20.80">
    <property type="entry name" value="Glycosidases"/>
    <property type="match status" value="1"/>
</dbReference>
<dbReference type="EC" id="3.2.1.14" evidence="3"/>
<dbReference type="Pfam" id="PF03221">
    <property type="entry name" value="HTH_Tnp_Tc5"/>
    <property type="match status" value="1"/>
</dbReference>
<evidence type="ECO:0000313" key="19">
    <source>
        <dbReference type="Proteomes" id="UP000001745"/>
    </source>
</evidence>
<reference evidence="19" key="1">
    <citation type="journal article" date="2015" name="Genome Announc.">
        <title>Genome sequence of the AIDS-associated pathogen Penicillium marneffei (ATCC18224) and its near taxonomic relative Talaromyces stipitatus (ATCC10500).</title>
        <authorList>
            <person name="Nierman W.C."/>
            <person name="Fedorova-Abrams N.D."/>
            <person name="Andrianopoulos A."/>
        </authorList>
    </citation>
    <scope>NUCLEOTIDE SEQUENCE [LARGE SCALE GENOMIC DNA]</scope>
    <source>
        <strain evidence="19">ATCC 10500 / CBS 375.48 / QM 6759 / NRRL 1006</strain>
    </source>
</reference>
<evidence type="ECO:0000256" key="9">
    <source>
        <dbReference type="ARBA" id="ARBA00023277"/>
    </source>
</evidence>
<comment type="similarity">
    <text evidence="13">Belongs to the glycosyl hydrolase 18 family. Chitinase class III subfamily.</text>
</comment>
<dbReference type="InterPro" id="IPR050542">
    <property type="entry name" value="Glycosyl_Hydrlase18_Chitinase"/>
</dbReference>
<dbReference type="GO" id="GO:0000272">
    <property type="term" value="P:polysaccharide catabolic process"/>
    <property type="evidence" value="ECO:0007669"/>
    <property type="project" value="UniProtKB-KW"/>
</dbReference>
<dbReference type="GeneID" id="8098775"/>
<dbReference type="CDD" id="cd02877">
    <property type="entry name" value="GH18_hevamine_XipI_class_III"/>
    <property type="match status" value="1"/>
</dbReference>
<evidence type="ECO:0000256" key="7">
    <source>
        <dbReference type="ARBA" id="ARBA00023024"/>
    </source>
</evidence>
<dbReference type="PROSITE" id="PS51910">
    <property type="entry name" value="GH18_2"/>
    <property type="match status" value="1"/>
</dbReference>
<keyword evidence="19" id="KW-1185">Reference proteome</keyword>
<keyword evidence="11" id="KW-0624">Polysaccharide degradation</keyword>
<comment type="subcellular location">
    <subcellularLocation>
        <location evidence="2">Secreted</location>
        <location evidence="2">Cell wall</location>
    </subcellularLocation>
</comment>
<dbReference type="InterPro" id="IPR001223">
    <property type="entry name" value="Glyco_hydro18_cat"/>
</dbReference>
<dbReference type="HOGENOM" id="CLU_392409_0_0_1"/>
<evidence type="ECO:0000313" key="18">
    <source>
        <dbReference type="EMBL" id="EED14413.1"/>
    </source>
</evidence>
<dbReference type="EMBL" id="EQ962658">
    <property type="protein sequence ID" value="EED14413.1"/>
    <property type="molecule type" value="Genomic_DNA"/>
</dbReference>
<dbReference type="PANTHER" id="PTHR45708">
    <property type="entry name" value="ENDOCHITINASE"/>
    <property type="match status" value="1"/>
</dbReference>
<dbReference type="SUPFAM" id="SSF51445">
    <property type="entry name" value="(Trans)glycosidases"/>
    <property type="match status" value="1"/>
</dbReference>
<feature type="domain" description="GH18" evidence="17">
    <location>
        <begin position="30"/>
        <end position="326"/>
    </location>
</feature>
<dbReference type="VEuPathDB" id="FungiDB:TSTA_106220"/>
<evidence type="ECO:0000256" key="1">
    <source>
        <dbReference type="ARBA" id="ARBA00000822"/>
    </source>
</evidence>
<dbReference type="Pfam" id="PF00704">
    <property type="entry name" value="Glyco_hydro_18"/>
    <property type="match status" value="1"/>
</dbReference>
<dbReference type="eggNOG" id="KOG4701">
    <property type="taxonomic scope" value="Eukaryota"/>
</dbReference>
<organism evidence="18 19">
    <name type="scientific">Talaromyces stipitatus (strain ATCC 10500 / CBS 375.48 / QM 6759 / NRRL 1006)</name>
    <name type="common">Penicillium stipitatum</name>
    <dbReference type="NCBI Taxonomy" id="441959"/>
    <lineage>
        <taxon>Eukaryota</taxon>
        <taxon>Fungi</taxon>
        <taxon>Dikarya</taxon>
        <taxon>Ascomycota</taxon>
        <taxon>Pezizomycotina</taxon>
        <taxon>Eurotiomycetes</taxon>
        <taxon>Eurotiomycetidae</taxon>
        <taxon>Eurotiales</taxon>
        <taxon>Trichocomaceae</taxon>
        <taxon>Talaromyces</taxon>
        <taxon>Talaromyces sect. Talaromyces</taxon>
    </lineage>
</organism>
<keyword evidence="9" id="KW-0119">Carbohydrate metabolism</keyword>
<dbReference type="PhylomeDB" id="B8MPH4"/>
<evidence type="ECO:0000256" key="11">
    <source>
        <dbReference type="ARBA" id="ARBA00023326"/>
    </source>
</evidence>
<comment type="function">
    <text evidence="12">GPI-anchored chitinase involved in the degradation of chitin, a component of the cell walls of fungi and exoskeletal elements of some animals (including worms and arthropods). Required to reshape the cell wall at the sites where cell wall remodeling and/or cell wall maturation actively take place such as sites of conidia formation.</text>
</comment>
<dbReference type="OrthoDB" id="2425929at2759"/>
<dbReference type="GO" id="GO:0003677">
    <property type="term" value="F:DNA binding"/>
    <property type="evidence" value="ECO:0007669"/>
    <property type="project" value="UniProtKB-KW"/>
</dbReference>
<keyword evidence="6 14" id="KW-0378">Hydrolase</keyword>
<dbReference type="GO" id="GO:0006032">
    <property type="term" value="P:chitin catabolic process"/>
    <property type="evidence" value="ECO:0007669"/>
    <property type="project" value="UniProtKB-KW"/>
</dbReference>
<keyword evidence="8" id="KW-0238">DNA-binding</keyword>
<keyword evidence="5" id="KW-0147">Chitin-binding</keyword>
<dbReference type="GO" id="GO:0008061">
    <property type="term" value="F:chitin binding"/>
    <property type="evidence" value="ECO:0007669"/>
    <property type="project" value="UniProtKB-KW"/>
</dbReference>
<accession>B8MPH4</accession>
<evidence type="ECO:0000256" key="12">
    <source>
        <dbReference type="ARBA" id="ARBA00024658"/>
    </source>
</evidence>
<dbReference type="PROSITE" id="PS01095">
    <property type="entry name" value="GH18_1"/>
    <property type="match status" value="1"/>
</dbReference>
<dbReference type="Proteomes" id="UP000001745">
    <property type="component" value="Unassembled WGS sequence"/>
</dbReference>
<dbReference type="InterPro" id="IPR001579">
    <property type="entry name" value="Glyco_hydro_18_chit_AS"/>
</dbReference>
<feature type="signal peptide" evidence="16">
    <location>
        <begin position="1"/>
        <end position="19"/>
    </location>
</feature>
<evidence type="ECO:0000259" key="17">
    <source>
        <dbReference type="PROSITE" id="PS51910"/>
    </source>
</evidence>
<name>B8MPH4_TALSN</name>
<dbReference type="AlphaFoldDB" id="B8MPH4"/>
<dbReference type="GO" id="GO:0005576">
    <property type="term" value="C:extracellular region"/>
    <property type="evidence" value="ECO:0007669"/>
    <property type="project" value="TreeGrafter"/>
</dbReference>
<evidence type="ECO:0000256" key="8">
    <source>
        <dbReference type="ARBA" id="ARBA00023125"/>
    </source>
</evidence>
<feature type="region of interest" description="Disordered" evidence="15">
    <location>
        <begin position="662"/>
        <end position="703"/>
    </location>
</feature>
<proteinExistence type="inferred from homology"/>
<dbReference type="PANTHER" id="PTHR45708:SF49">
    <property type="entry name" value="ENDOCHITINASE"/>
    <property type="match status" value="1"/>
</dbReference>
<evidence type="ECO:0000256" key="5">
    <source>
        <dbReference type="ARBA" id="ARBA00022669"/>
    </source>
</evidence>
<comment type="catalytic activity">
    <reaction evidence="1">
        <text>Random endo-hydrolysis of N-acetyl-beta-D-glucosaminide (1-&gt;4)-beta-linkages in chitin and chitodextrins.</text>
        <dbReference type="EC" id="3.2.1.14"/>
    </reaction>
</comment>
<keyword evidence="10 14" id="KW-0326">Glycosidase</keyword>
<keyword evidence="4" id="KW-0134">Cell wall</keyword>
<protein>
    <recommendedName>
        <fullName evidence="3">chitinase</fullName>
        <ecNumber evidence="3">3.2.1.14</ecNumber>
    </recommendedName>
</protein>
<keyword evidence="7" id="KW-0146">Chitin degradation</keyword>
<keyword evidence="4" id="KW-0964">Secreted</keyword>
<evidence type="ECO:0000256" key="4">
    <source>
        <dbReference type="ARBA" id="ARBA00022512"/>
    </source>
</evidence>
<evidence type="ECO:0000256" key="14">
    <source>
        <dbReference type="RuleBase" id="RU000489"/>
    </source>
</evidence>
<dbReference type="InterPro" id="IPR045321">
    <property type="entry name" value="Cts1-like"/>
</dbReference>
<evidence type="ECO:0000256" key="6">
    <source>
        <dbReference type="ARBA" id="ARBA00022801"/>
    </source>
</evidence>
<evidence type="ECO:0000256" key="13">
    <source>
        <dbReference type="ARBA" id="ARBA00025727"/>
    </source>
</evidence>
<keyword evidence="16" id="KW-0732">Signal</keyword>
<dbReference type="InterPro" id="IPR006600">
    <property type="entry name" value="HTH_CenpB_DNA-bd_dom"/>
</dbReference>
<dbReference type="RefSeq" id="XP_002486651.1">
    <property type="nucleotide sequence ID" value="XM_002486606.1"/>
</dbReference>
<feature type="chain" id="PRO_5002877882" description="chitinase" evidence="16">
    <location>
        <begin position="20"/>
        <end position="703"/>
    </location>
</feature>
<evidence type="ECO:0000256" key="3">
    <source>
        <dbReference type="ARBA" id="ARBA00012729"/>
    </source>
</evidence>
<dbReference type="STRING" id="441959.B8MPH4"/>